<sequence length="172" mass="18735">MSETDPSVKTGPEARAKVFALVADAHIAMMANLGAHGRWHARPMATGKEPLDGALWFLTDARSGKIEELEQEPTVLLAYSDEAAGRYVSISGMASISREPAKVRALWSEAARPWFSGGPDDPHLALIRVDIEEAEYWDAPSSAMVSLYGYAKAMWTDERPDGEGEHGTVDFS</sequence>
<dbReference type="STRING" id="1122133.SAMN02745157_4707"/>
<proteinExistence type="predicted"/>
<evidence type="ECO:0000313" key="2">
    <source>
        <dbReference type="EMBL" id="SHG73098.1"/>
    </source>
</evidence>
<evidence type="ECO:0000313" key="3">
    <source>
        <dbReference type="Proteomes" id="UP000184485"/>
    </source>
</evidence>
<dbReference type="AlphaFoldDB" id="A0A1M5M762"/>
<dbReference type="Gene3D" id="2.30.110.10">
    <property type="entry name" value="Electron Transport, Fmn-binding Protein, Chain A"/>
    <property type="match status" value="1"/>
</dbReference>
<dbReference type="EMBL" id="FQUP01000007">
    <property type="protein sequence ID" value="SHG73098.1"/>
    <property type="molecule type" value="Genomic_DNA"/>
</dbReference>
<dbReference type="OrthoDB" id="1432662at2"/>
<organism evidence="2 3">
    <name type="scientific">Kaistia soli DSM 19436</name>
    <dbReference type="NCBI Taxonomy" id="1122133"/>
    <lineage>
        <taxon>Bacteria</taxon>
        <taxon>Pseudomonadati</taxon>
        <taxon>Pseudomonadota</taxon>
        <taxon>Alphaproteobacteria</taxon>
        <taxon>Hyphomicrobiales</taxon>
        <taxon>Kaistiaceae</taxon>
        <taxon>Kaistia</taxon>
    </lineage>
</organism>
<dbReference type="InterPro" id="IPR038725">
    <property type="entry name" value="YdaG_split_barrel_FMN-bd"/>
</dbReference>
<dbReference type="Pfam" id="PF16242">
    <property type="entry name" value="Pyrid_ox_like"/>
    <property type="match status" value="1"/>
</dbReference>
<dbReference type="InterPro" id="IPR012349">
    <property type="entry name" value="Split_barrel_FMN-bd"/>
</dbReference>
<accession>A0A1M5M762</accession>
<gene>
    <name evidence="2" type="ORF">SAMN02745157_4707</name>
</gene>
<feature type="domain" description="General stress protein FMN-binding split barrel" evidence="1">
    <location>
        <begin position="14"/>
        <end position="161"/>
    </location>
</feature>
<evidence type="ECO:0000259" key="1">
    <source>
        <dbReference type="Pfam" id="PF16242"/>
    </source>
</evidence>
<dbReference type="SUPFAM" id="SSF50475">
    <property type="entry name" value="FMN-binding split barrel"/>
    <property type="match status" value="1"/>
</dbReference>
<dbReference type="InterPro" id="IPR052917">
    <property type="entry name" value="Stress-Dev_Protein"/>
</dbReference>
<protein>
    <submittedName>
        <fullName evidence="2">General stress protein 26</fullName>
    </submittedName>
</protein>
<name>A0A1M5M762_9HYPH</name>
<reference evidence="2 3" key="1">
    <citation type="submission" date="2016-11" db="EMBL/GenBank/DDBJ databases">
        <authorList>
            <person name="Jaros S."/>
            <person name="Januszkiewicz K."/>
            <person name="Wedrychowicz H."/>
        </authorList>
    </citation>
    <scope>NUCLEOTIDE SEQUENCE [LARGE SCALE GENOMIC DNA]</scope>
    <source>
        <strain evidence="2 3">DSM 19436</strain>
    </source>
</reference>
<dbReference type="PANTHER" id="PTHR34818:SF1">
    <property type="entry name" value="PROTEIN BLI-3"/>
    <property type="match status" value="1"/>
</dbReference>
<dbReference type="RefSeq" id="WP_073058003.1">
    <property type="nucleotide sequence ID" value="NZ_FQUP01000007.1"/>
</dbReference>
<dbReference type="PANTHER" id="PTHR34818">
    <property type="entry name" value="PROTEIN BLI-3"/>
    <property type="match status" value="1"/>
</dbReference>
<keyword evidence="3" id="KW-1185">Reference proteome</keyword>
<dbReference type="Proteomes" id="UP000184485">
    <property type="component" value="Unassembled WGS sequence"/>
</dbReference>